<keyword evidence="1" id="KW-0472">Membrane</keyword>
<feature type="transmembrane region" description="Helical" evidence="1">
    <location>
        <begin position="6"/>
        <end position="23"/>
    </location>
</feature>
<dbReference type="AlphaFoldDB" id="A0A1X0R834"/>
<dbReference type="EMBL" id="KV921893">
    <property type="protein sequence ID" value="ORE08124.1"/>
    <property type="molecule type" value="Genomic_DNA"/>
</dbReference>
<reference evidence="2" key="1">
    <citation type="journal article" date="2016" name="Proc. Natl. Acad. Sci. U.S.A.">
        <title>Lipid metabolic changes in an early divergent fungus govern the establishment of a mutualistic symbiosis with endobacteria.</title>
        <authorList>
            <person name="Lastovetsky O.A."/>
            <person name="Gaspar M.L."/>
            <person name="Mondo S.J."/>
            <person name="LaButti K.M."/>
            <person name="Sandor L."/>
            <person name="Grigoriev I.V."/>
            <person name="Henry S.A."/>
            <person name="Pawlowska T.E."/>
        </authorList>
    </citation>
    <scope>NUCLEOTIDE SEQUENCE [LARGE SCALE GENOMIC DNA]</scope>
    <source>
        <strain evidence="2">ATCC 52814</strain>
    </source>
</reference>
<keyword evidence="1" id="KW-0812">Transmembrane</keyword>
<sequence>MKHVTAYILAISKALFLILLNALTSVSTKRGYKIFNTQKNTKKTLNSTQLNSTQLNATKLRSTQLNLSLNRKRNF</sequence>
<dbReference type="VEuPathDB" id="FungiDB:BCV72DRAFT_96846"/>
<organism evidence="2">
    <name type="scientific">Rhizopus microsporus var. microsporus</name>
    <dbReference type="NCBI Taxonomy" id="86635"/>
    <lineage>
        <taxon>Eukaryota</taxon>
        <taxon>Fungi</taxon>
        <taxon>Fungi incertae sedis</taxon>
        <taxon>Mucoromycota</taxon>
        <taxon>Mucoromycotina</taxon>
        <taxon>Mucoromycetes</taxon>
        <taxon>Mucorales</taxon>
        <taxon>Mucorineae</taxon>
        <taxon>Rhizopodaceae</taxon>
        <taxon>Rhizopus</taxon>
    </lineage>
</organism>
<keyword evidence="1" id="KW-1133">Transmembrane helix</keyword>
<protein>
    <submittedName>
        <fullName evidence="2">Uncharacterized protein</fullName>
    </submittedName>
</protein>
<proteinExistence type="predicted"/>
<dbReference type="Proteomes" id="UP000242414">
    <property type="component" value="Unassembled WGS sequence"/>
</dbReference>
<gene>
    <name evidence="2" type="ORF">BCV72DRAFT_96846</name>
</gene>
<evidence type="ECO:0000256" key="1">
    <source>
        <dbReference type="SAM" id="Phobius"/>
    </source>
</evidence>
<name>A0A1X0R834_RHIZD</name>
<evidence type="ECO:0000313" key="2">
    <source>
        <dbReference type="EMBL" id="ORE08124.1"/>
    </source>
</evidence>
<accession>A0A1X0R834</accession>